<evidence type="ECO:0000256" key="4">
    <source>
        <dbReference type="ARBA" id="ARBA00022989"/>
    </source>
</evidence>
<feature type="transmembrane region" description="Helical" evidence="6">
    <location>
        <begin position="223"/>
        <end position="245"/>
    </location>
</feature>
<evidence type="ECO:0000256" key="3">
    <source>
        <dbReference type="ARBA" id="ARBA00022692"/>
    </source>
</evidence>
<feature type="transmembrane region" description="Helical" evidence="6">
    <location>
        <begin position="185"/>
        <end position="211"/>
    </location>
</feature>
<keyword evidence="2" id="KW-1003">Cell membrane</keyword>
<sequence length="294" mass="31077">MTSLTVGLGDEGLRTAIVGMARVLSYLGFVILVGITFFITWLWPEGRVLWVFYRLLQIGAVLTFVSSAVIPVLVATSGWASYGGREGACALTRMALVAIGYAFIVDVLNSSRHHRLLISAWQFLIVETYVLGSDAWGGVWAPVKVIATTYHLYATAAWLGGLLALAAVLIPSTSLEVLHGVLPRFSIVAIVSVITLTVTGVLHALVVAGGVSELVDSSYGTVLMIKIVVFAVMLLLGNIGRSYAARIGKRKVTDIDDATPPESVQAFAVAIGAEFALAVGVLTATAALVHVVPK</sequence>
<evidence type="ECO:0000313" key="9">
    <source>
        <dbReference type="Proteomes" id="UP000066480"/>
    </source>
</evidence>
<dbReference type="KEGG" id="lmoi:VV02_24260"/>
<feature type="domain" description="Copper resistance protein D" evidence="7">
    <location>
        <begin position="181"/>
        <end position="288"/>
    </location>
</feature>
<dbReference type="PANTHER" id="PTHR34820">
    <property type="entry name" value="INNER MEMBRANE PROTEIN YEBZ"/>
    <property type="match status" value="1"/>
</dbReference>
<accession>A0A0K1JNF1</accession>
<feature type="transmembrane region" description="Helical" evidence="6">
    <location>
        <begin position="266"/>
        <end position="292"/>
    </location>
</feature>
<evidence type="ECO:0000259" key="7">
    <source>
        <dbReference type="Pfam" id="PF05425"/>
    </source>
</evidence>
<dbReference type="PANTHER" id="PTHR34820:SF4">
    <property type="entry name" value="INNER MEMBRANE PROTEIN YEBZ"/>
    <property type="match status" value="1"/>
</dbReference>
<keyword evidence="5 6" id="KW-0472">Membrane</keyword>
<dbReference type="Pfam" id="PF05425">
    <property type="entry name" value="CopD"/>
    <property type="match status" value="1"/>
</dbReference>
<proteinExistence type="predicted"/>
<dbReference type="GO" id="GO:0005886">
    <property type="term" value="C:plasma membrane"/>
    <property type="evidence" value="ECO:0007669"/>
    <property type="project" value="UniProtKB-SubCell"/>
</dbReference>
<keyword evidence="3 6" id="KW-0812">Transmembrane</keyword>
<dbReference type="EMBL" id="CP011112">
    <property type="protein sequence ID" value="AKU18239.1"/>
    <property type="molecule type" value="Genomic_DNA"/>
</dbReference>
<evidence type="ECO:0000256" key="5">
    <source>
        <dbReference type="ARBA" id="ARBA00023136"/>
    </source>
</evidence>
<keyword evidence="4 6" id="KW-1133">Transmembrane helix</keyword>
<feature type="transmembrane region" description="Helical" evidence="6">
    <location>
        <begin position="152"/>
        <end position="173"/>
    </location>
</feature>
<protein>
    <recommendedName>
        <fullName evidence="7">Copper resistance protein D domain-containing protein</fullName>
    </recommendedName>
</protein>
<dbReference type="STRING" id="571913.VV02_24260"/>
<dbReference type="RefSeq" id="WP_052595821.1">
    <property type="nucleotide sequence ID" value="NZ_CP011112.1"/>
</dbReference>
<evidence type="ECO:0000313" key="8">
    <source>
        <dbReference type="EMBL" id="AKU18239.1"/>
    </source>
</evidence>
<reference evidence="8 9" key="1">
    <citation type="submission" date="2015-03" db="EMBL/GenBank/DDBJ databases">
        <title>Luteipulveratus halotolerans sp. nov., a novel actinobacterium (Dermacoccaceae) from Sarawak, Malaysia.</title>
        <authorList>
            <person name="Juboi H."/>
            <person name="Basik A."/>
            <person name="Shamsul S.S."/>
            <person name="Arnold P."/>
            <person name="Schmitt E.K."/>
            <person name="Sanglier J.-J."/>
            <person name="Yeo T."/>
        </authorList>
    </citation>
    <scope>NUCLEOTIDE SEQUENCE [LARGE SCALE GENOMIC DNA]</scope>
    <source>
        <strain evidence="8 9">MN07-A0370</strain>
    </source>
</reference>
<gene>
    <name evidence="8" type="ORF">VV02_24260</name>
</gene>
<name>A0A0K1JNF1_9MICO</name>
<feature type="transmembrane region" description="Helical" evidence="6">
    <location>
        <begin position="23"/>
        <end position="43"/>
    </location>
</feature>
<dbReference type="OrthoDB" id="5242236at2"/>
<keyword evidence="9" id="KW-1185">Reference proteome</keyword>
<feature type="transmembrane region" description="Helical" evidence="6">
    <location>
        <begin position="91"/>
        <end position="109"/>
    </location>
</feature>
<evidence type="ECO:0000256" key="2">
    <source>
        <dbReference type="ARBA" id="ARBA00022475"/>
    </source>
</evidence>
<evidence type="ECO:0000256" key="1">
    <source>
        <dbReference type="ARBA" id="ARBA00004651"/>
    </source>
</evidence>
<feature type="transmembrane region" description="Helical" evidence="6">
    <location>
        <begin position="55"/>
        <end position="79"/>
    </location>
</feature>
<dbReference type="AlphaFoldDB" id="A0A0K1JNF1"/>
<dbReference type="InterPro" id="IPR032694">
    <property type="entry name" value="CopC/D"/>
</dbReference>
<dbReference type="GO" id="GO:0006825">
    <property type="term" value="P:copper ion transport"/>
    <property type="evidence" value="ECO:0007669"/>
    <property type="project" value="InterPro"/>
</dbReference>
<organism evidence="8 9">
    <name type="scientific">Luteipulveratus mongoliensis</name>
    <dbReference type="NCBI Taxonomy" id="571913"/>
    <lineage>
        <taxon>Bacteria</taxon>
        <taxon>Bacillati</taxon>
        <taxon>Actinomycetota</taxon>
        <taxon>Actinomycetes</taxon>
        <taxon>Micrococcales</taxon>
        <taxon>Dermacoccaceae</taxon>
        <taxon>Luteipulveratus</taxon>
    </lineage>
</organism>
<comment type="subcellular location">
    <subcellularLocation>
        <location evidence="1">Cell membrane</location>
        <topology evidence="1">Multi-pass membrane protein</topology>
    </subcellularLocation>
</comment>
<dbReference type="Proteomes" id="UP000066480">
    <property type="component" value="Chromosome"/>
</dbReference>
<evidence type="ECO:0000256" key="6">
    <source>
        <dbReference type="SAM" id="Phobius"/>
    </source>
</evidence>
<dbReference type="InterPro" id="IPR008457">
    <property type="entry name" value="Cu-R_CopD_dom"/>
</dbReference>